<evidence type="ECO:0000313" key="3">
    <source>
        <dbReference type="Proteomes" id="UP000251800"/>
    </source>
</evidence>
<feature type="transmembrane region" description="Helical" evidence="1">
    <location>
        <begin position="154"/>
        <end position="171"/>
    </location>
</feature>
<feature type="transmembrane region" description="Helical" evidence="1">
    <location>
        <begin position="128"/>
        <end position="148"/>
    </location>
</feature>
<keyword evidence="1" id="KW-0812">Transmembrane</keyword>
<evidence type="ECO:0000313" key="2">
    <source>
        <dbReference type="EMBL" id="PWN57067.1"/>
    </source>
</evidence>
<protein>
    <submittedName>
        <fullName evidence="2">Uncharacterized protein</fullName>
    </submittedName>
</protein>
<organism evidence="2 3">
    <name type="scientific">Abyssibacter profundi</name>
    <dbReference type="NCBI Taxonomy" id="2182787"/>
    <lineage>
        <taxon>Bacteria</taxon>
        <taxon>Pseudomonadati</taxon>
        <taxon>Pseudomonadota</taxon>
        <taxon>Gammaproteobacteria</taxon>
        <taxon>Chromatiales</taxon>
        <taxon>Oceanococcaceae</taxon>
        <taxon>Abyssibacter</taxon>
    </lineage>
</organism>
<dbReference type="EMBL" id="QEQK01000003">
    <property type="protein sequence ID" value="PWN57067.1"/>
    <property type="molecule type" value="Genomic_DNA"/>
</dbReference>
<dbReference type="Proteomes" id="UP000251800">
    <property type="component" value="Unassembled WGS sequence"/>
</dbReference>
<keyword evidence="1" id="KW-1133">Transmembrane helix</keyword>
<keyword evidence="3" id="KW-1185">Reference proteome</keyword>
<evidence type="ECO:0000256" key="1">
    <source>
        <dbReference type="SAM" id="Phobius"/>
    </source>
</evidence>
<dbReference type="AlphaFoldDB" id="A0A363UNV0"/>
<comment type="caution">
    <text evidence="2">The sequence shown here is derived from an EMBL/GenBank/DDBJ whole genome shotgun (WGS) entry which is preliminary data.</text>
</comment>
<gene>
    <name evidence="2" type="ORF">DEH80_03775</name>
</gene>
<accession>A0A363UNV0</accession>
<dbReference type="RefSeq" id="WP_109719147.1">
    <property type="nucleotide sequence ID" value="NZ_QEQK01000003.1"/>
</dbReference>
<reference evidence="2 3" key="1">
    <citation type="submission" date="2018-05" db="EMBL/GenBank/DDBJ databases">
        <title>Abyssibacter profundi OUC007T gen. nov., sp. nov, a marine bacterium isolated from seawater of the Mariana Trench.</title>
        <authorList>
            <person name="Zhou S."/>
        </authorList>
    </citation>
    <scope>NUCLEOTIDE SEQUENCE [LARGE SCALE GENOMIC DNA]</scope>
    <source>
        <strain evidence="2 3">OUC007</strain>
    </source>
</reference>
<sequence length="197" mass="21936">MSEPRRTYEIRIDERRARVELATMQVSGSHLRPGRREGDDILDDPVTFHAVWLEDEDGFDHELTLEPGLFDARVGDTVQARMLTDGKVIRFLSVFNSRTGQRITVNALSRAVVDCHLTESSAEMVGRISLAALGSLAVTYVLSLLYVIGSWAEFGVAALVLWAVSTALLIGSRRRRVARWIQAITAAPDVDFRKPLT</sequence>
<keyword evidence="1" id="KW-0472">Membrane</keyword>
<name>A0A363UNV0_9GAMM</name>
<proteinExistence type="predicted"/>